<dbReference type="InterPro" id="IPR030824">
    <property type="entry name" value="CHP04562"/>
</dbReference>
<keyword evidence="2" id="KW-0472">Membrane</keyword>
<dbReference type="RefSeq" id="WP_093555570.1">
    <property type="nucleotide sequence ID" value="NZ_FPBO01000008.1"/>
</dbReference>
<reference evidence="4" key="1">
    <citation type="submission" date="2016-10" db="EMBL/GenBank/DDBJ databases">
        <authorList>
            <person name="Varghese N."/>
            <person name="Submissions S."/>
        </authorList>
    </citation>
    <scope>NUCLEOTIDE SEQUENCE [LARGE SCALE GENOMIC DNA]</scope>
    <source>
        <strain evidence="4">CGMCC 1.11014</strain>
    </source>
</reference>
<keyword evidence="4" id="KW-1185">Reference proteome</keyword>
<proteinExistence type="predicted"/>
<feature type="region of interest" description="Disordered" evidence="1">
    <location>
        <begin position="398"/>
        <end position="417"/>
    </location>
</feature>
<evidence type="ECO:0000256" key="2">
    <source>
        <dbReference type="SAM" id="Phobius"/>
    </source>
</evidence>
<accession>A0A1I7IK84</accession>
<dbReference type="NCBIfam" id="TIGR04562">
    <property type="entry name" value="TIGR04552 family protein"/>
    <property type="match status" value="1"/>
</dbReference>
<keyword evidence="2" id="KW-1133">Transmembrane helix</keyword>
<evidence type="ECO:0000256" key="1">
    <source>
        <dbReference type="SAM" id="MobiDB-lite"/>
    </source>
</evidence>
<evidence type="ECO:0000313" key="4">
    <source>
        <dbReference type="Proteomes" id="UP000199391"/>
    </source>
</evidence>
<dbReference type="STRING" id="1035707.SAMN05216552_100896"/>
<organism evidence="3 4">
    <name type="scientific">Pseudoduganella namucuonensis</name>
    <dbReference type="NCBI Taxonomy" id="1035707"/>
    <lineage>
        <taxon>Bacteria</taxon>
        <taxon>Pseudomonadati</taxon>
        <taxon>Pseudomonadota</taxon>
        <taxon>Betaproteobacteria</taxon>
        <taxon>Burkholderiales</taxon>
        <taxon>Oxalobacteraceae</taxon>
        <taxon>Telluria group</taxon>
        <taxon>Pseudoduganella</taxon>
    </lineage>
</organism>
<dbReference type="AlphaFoldDB" id="A0A1I7IK84"/>
<dbReference type="NCBIfam" id="TIGR04552">
    <property type="entry name" value="TIGR04552 family protein"/>
    <property type="match status" value="1"/>
</dbReference>
<dbReference type="Proteomes" id="UP000199391">
    <property type="component" value="Unassembled WGS sequence"/>
</dbReference>
<gene>
    <name evidence="3" type="ORF">SAMN05216552_100896</name>
</gene>
<protein>
    <submittedName>
        <fullName evidence="3">TIGR04552 family protein/TIGR04562 family protein</fullName>
    </submittedName>
</protein>
<feature type="transmembrane region" description="Helical" evidence="2">
    <location>
        <begin position="20"/>
        <end position="39"/>
    </location>
</feature>
<dbReference type="EMBL" id="FPBO01000008">
    <property type="protein sequence ID" value="SFU73344.1"/>
    <property type="molecule type" value="Genomic_DNA"/>
</dbReference>
<evidence type="ECO:0000313" key="3">
    <source>
        <dbReference type="EMBL" id="SFU73344.1"/>
    </source>
</evidence>
<dbReference type="OrthoDB" id="8737136at2"/>
<keyword evidence="2" id="KW-0812">Transmembrane</keyword>
<sequence>MTEIHASLKTSTRKFSLNWGYLNAIASGVSAIDLGALALRNLRDARQFVLEYGFDLDQPAAPGVICRAHREAVAFIASSFLEPGQVALIPREVSHPEDPLQLLVYASRRGQQSDTLRMWSCAVLKVMHGIFYIDNNLKLRHFNTIREQVFATLDELIHCDEGHYFLRHGDTCLPLLHFDRKNNKGRNSILLKLLQKAGYLAADVYDHLGVRMIFNTRFECLLALQTLQRAHLLSVTNVDSQRTRNTLLDMDAAKQVFVKYRAMLDRSEDYPAELLQRMDAELLAISEAQTRTSNPHSGEGFSSIQVTVRKMIHLHADDVGGASLPAYAAQESGEDGPAEPDYDVGFFFEYEIQLMDKASHDRSLSGPASHEAYKRRQVDTARVRVFGRELLRWIAGQPAATPPAPAPARTVDAALLT</sequence>
<name>A0A1I7IK84_9BURK</name>